<dbReference type="SUPFAM" id="SSF56219">
    <property type="entry name" value="DNase I-like"/>
    <property type="match status" value="1"/>
</dbReference>
<organism evidence="2 3">
    <name type="scientific">Pristionchus entomophagus</name>
    <dbReference type="NCBI Taxonomy" id="358040"/>
    <lineage>
        <taxon>Eukaryota</taxon>
        <taxon>Metazoa</taxon>
        <taxon>Ecdysozoa</taxon>
        <taxon>Nematoda</taxon>
        <taxon>Chromadorea</taxon>
        <taxon>Rhabditida</taxon>
        <taxon>Rhabditina</taxon>
        <taxon>Diplogasteromorpha</taxon>
        <taxon>Diplogasteroidea</taxon>
        <taxon>Neodiplogasteridae</taxon>
        <taxon>Pristionchus</taxon>
    </lineage>
</organism>
<feature type="non-terminal residue" evidence="2">
    <location>
        <position position="340"/>
    </location>
</feature>
<accession>A0AAV5UP37</accession>
<feature type="compositionally biased region" description="Polar residues" evidence="1">
    <location>
        <begin position="101"/>
        <end position="113"/>
    </location>
</feature>
<keyword evidence="3" id="KW-1185">Reference proteome</keyword>
<evidence type="ECO:0000313" key="3">
    <source>
        <dbReference type="Proteomes" id="UP001432027"/>
    </source>
</evidence>
<comment type="caution">
    <text evidence="2">The sequence shown here is derived from an EMBL/GenBank/DDBJ whole genome shotgun (WGS) entry which is preliminary data.</text>
</comment>
<reference evidence="2" key="1">
    <citation type="submission" date="2023-10" db="EMBL/GenBank/DDBJ databases">
        <title>Genome assembly of Pristionchus species.</title>
        <authorList>
            <person name="Yoshida K."/>
            <person name="Sommer R.J."/>
        </authorList>
    </citation>
    <scope>NUCLEOTIDE SEQUENCE</scope>
    <source>
        <strain evidence="2">RS0144</strain>
    </source>
</reference>
<sequence length="340" mass="38218">MKISLPSTVLRDRLLSSIRSFGRPTSFDPSMFLRRDLMPSELEQERVARDEARARNLESNYLRWGVRHCELIEFKGPTYRPLPPNYRTPSDKNSRPRTIPKPNSSFDVPSTSLPSNVSSAAPVPPVTVSPPSTSFITTRDKSKKEEKKNPNASPLSLQVVVLRMRRRNGQFVPPLSTPFSNCAPSSYGTPIRQNLSLYFANCRSVRNSIDTVTFLLNHRKFDIFALTETWLSDTDSEAFLLSGASDYFVFRADRVDSRGGGVLIYAHSSTLPVYVSSLIIPGFECIAIDIFSNVKTNATNYAFVPLKTPKTNSGFPKYLGKLHDRLLQRFHNMAPNCDST</sequence>
<dbReference type="PANTHER" id="PTHR21459">
    <property type="entry name" value="PROTEIN CBG08968"/>
    <property type="match status" value="1"/>
</dbReference>
<name>A0AAV5UP37_9BILA</name>
<gene>
    <name evidence="2" type="ORF">PENTCL1PPCAC_30149</name>
</gene>
<dbReference type="Gene3D" id="3.60.10.10">
    <property type="entry name" value="Endonuclease/exonuclease/phosphatase"/>
    <property type="match status" value="1"/>
</dbReference>
<evidence type="ECO:0000313" key="2">
    <source>
        <dbReference type="EMBL" id="GMT07975.1"/>
    </source>
</evidence>
<proteinExistence type="predicted"/>
<evidence type="ECO:0008006" key="4">
    <source>
        <dbReference type="Google" id="ProtNLM"/>
    </source>
</evidence>
<dbReference type="Proteomes" id="UP001432027">
    <property type="component" value="Unassembled WGS sequence"/>
</dbReference>
<dbReference type="AlphaFoldDB" id="A0AAV5UP37"/>
<dbReference type="InterPro" id="IPR036691">
    <property type="entry name" value="Endo/exonu/phosph_ase_sf"/>
</dbReference>
<protein>
    <recommendedName>
        <fullName evidence="4">Endonuclease/exonuclease/phosphatase domain-containing protein</fullName>
    </recommendedName>
</protein>
<dbReference type="EMBL" id="BTSX01000006">
    <property type="protein sequence ID" value="GMT07975.1"/>
    <property type="molecule type" value="Genomic_DNA"/>
</dbReference>
<feature type="compositionally biased region" description="Basic and acidic residues" evidence="1">
    <location>
        <begin position="138"/>
        <end position="149"/>
    </location>
</feature>
<feature type="region of interest" description="Disordered" evidence="1">
    <location>
        <begin position="78"/>
        <end position="152"/>
    </location>
</feature>
<dbReference type="PANTHER" id="PTHR21459:SF2">
    <property type="entry name" value="PROTEIN CBG08968"/>
    <property type="match status" value="1"/>
</dbReference>
<evidence type="ECO:0000256" key="1">
    <source>
        <dbReference type="SAM" id="MobiDB-lite"/>
    </source>
</evidence>